<dbReference type="Proteomes" id="UP000573499">
    <property type="component" value="Unassembled WGS sequence"/>
</dbReference>
<dbReference type="AlphaFoldDB" id="A0A7W2FDE9"/>
<proteinExistence type="predicted"/>
<protein>
    <recommendedName>
        <fullName evidence="4">PXPV repeat-containing protein</fullName>
    </recommendedName>
</protein>
<evidence type="ECO:0000256" key="1">
    <source>
        <dbReference type="SAM" id="SignalP"/>
    </source>
</evidence>
<sequence>MKTILAVLALATLGGCVVAPPAPTYYGGRAAPVDPYQWHTVAVEPAGASRVQYSSEPVYAPQPVYAAPVYAPVYAAPAPSYYYPPVTIGLDFVFGNWCCGHRWGGRGAYRHR</sequence>
<evidence type="ECO:0000313" key="3">
    <source>
        <dbReference type="Proteomes" id="UP000573499"/>
    </source>
</evidence>
<organism evidence="2 3">
    <name type="scientific">Rugamonas apoptosis</name>
    <dbReference type="NCBI Taxonomy" id="2758570"/>
    <lineage>
        <taxon>Bacteria</taxon>
        <taxon>Pseudomonadati</taxon>
        <taxon>Pseudomonadota</taxon>
        <taxon>Betaproteobacteria</taxon>
        <taxon>Burkholderiales</taxon>
        <taxon>Oxalobacteraceae</taxon>
        <taxon>Telluria group</taxon>
        <taxon>Rugamonas</taxon>
    </lineage>
</organism>
<dbReference type="EMBL" id="JACEZU010000011">
    <property type="protein sequence ID" value="MBA5689577.1"/>
    <property type="molecule type" value="Genomic_DNA"/>
</dbReference>
<name>A0A7W2FDE9_9BURK</name>
<gene>
    <name evidence="2" type="ORF">H3H39_21265</name>
</gene>
<evidence type="ECO:0000313" key="2">
    <source>
        <dbReference type="EMBL" id="MBA5689577.1"/>
    </source>
</evidence>
<reference evidence="2 3" key="1">
    <citation type="submission" date="2020-07" db="EMBL/GenBank/DDBJ databases">
        <title>Novel species isolated from subtropical streams in China.</title>
        <authorList>
            <person name="Lu H."/>
        </authorList>
    </citation>
    <scope>NUCLEOTIDE SEQUENCE [LARGE SCALE GENOMIC DNA]</scope>
    <source>
        <strain evidence="2 3">LX47W</strain>
    </source>
</reference>
<accession>A0A7W2FDE9</accession>
<feature type="chain" id="PRO_5030879374" description="PXPV repeat-containing protein" evidence="1">
    <location>
        <begin position="20"/>
        <end position="112"/>
    </location>
</feature>
<evidence type="ECO:0008006" key="4">
    <source>
        <dbReference type="Google" id="ProtNLM"/>
    </source>
</evidence>
<comment type="caution">
    <text evidence="2">The sequence shown here is derived from an EMBL/GenBank/DDBJ whole genome shotgun (WGS) entry which is preliminary data.</text>
</comment>
<keyword evidence="1" id="KW-0732">Signal</keyword>
<feature type="signal peptide" evidence="1">
    <location>
        <begin position="1"/>
        <end position="19"/>
    </location>
</feature>
<dbReference type="RefSeq" id="WP_182156279.1">
    <property type="nucleotide sequence ID" value="NZ_JACEZU010000011.1"/>
</dbReference>
<dbReference type="PROSITE" id="PS51257">
    <property type="entry name" value="PROKAR_LIPOPROTEIN"/>
    <property type="match status" value="1"/>
</dbReference>
<keyword evidence="3" id="KW-1185">Reference proteome</keyword>